<proteinExistence type="predicted"/>
<keyword evidence="1" id="KW-1133">Transmembrane helix</keyword>
<dbReference type="AlphaFoldDB" id="A0A0A9A5X7"/>
<dbReference type="EMBL" id="GBRH01252557">
    <property type="protein sequence ID" value="JAD45338.1"/>
    <property type="molecule type" value="Transcribed_RNA"/>
</dbReference>
<feature type="transmembrane region" description="Helical" evidence="1">
    <location>
        <begin position="6"/>
        <end position="25"/>
    </location>
</feature>
<evidence type="ECO:0000313" key="2">
    <source>
        <dbReference type="EMBL" id="JAD45338.1"/>
    </source>
</evidence>
<protein>
    <submittedName>
        <fullName evidence="2">Uncharacterized protein</fullName>
    </submittedName>
</protein>
<name>A0A0A9A5X7_ARUDO</name>
<keyword evidence="1" id="KW-0472">Membrane</keyword>
<keyword evidence="1" id="KW-0812">Transmembrane</keyword>
<organism evidence="2">
    <name type="scientific">Arundo donax</name>
    <name type="common">Giant reed</name>
    <name type="synonym">Donax arundinaceus</name>
    <dbReference type="NCBI Taxonomy" id="35708"/>
    <lineage>
        <taxon>Eukaryota</taxon>
        <taxon>Viridiplantae</taxon>
        <taxon>Streptophyta</taxon>
        <taxon>Embryophyta</taxon>
        <taxon>Tracheophyta</taxon>
        <taxon>Spermatophyta</taxon>
        <taxon>Magnoliopsida</taxon>
        <taxon>Liliopsida</taxon>
        <taxon>Poales</taxon>
        <taxon>Poaceae</taxon>
        <taxon>PACMAD clade</taxon>
        <taxon>Arundinoideae</taxon>
        <taxon>Arundineae</taxon>
        <taxon>Arundo</taxon>
    </lineage>
</organism>
<accession>A0A0A9A5X7</accession>
<reference evidence="2" key="1">
    <citation type="submission" date="2014-09" db="EMBL/GenBank/DDBJ databases">
        <authorList>
            <person name="Magalhaes I.L.F."/>
            <person name="Oliveira U."/>
            <person name="Santos F.R."/>
            <person name="Vidigal T.H.D.A."/>
            <person name="Brescovit A.D."/>
            <person name="Santos A.J."/>
        </authorList>
    </citation>
    <scope>NUCLEOTIDE SEQUENCE</scope>
    <source>
        <tissue evidence="2">Shoot tissue taken approximately 20 cm above the soil surface</tissue>
    </source>
</reference>
<sequence length="30" mass="3635">MIMKYLFISNLSFHICIVRVFYINLVELSK</sequence>
<evidence type="ECO:0000256" key="1">
    <source>
        <dbReference type="SAM" id="Phobius"/>
    </source>
</evidence>
<reference evidence="2" key="2">
    <citation type="journal article" date="2015" name="Data Brief">
        <title>Shoot transcriptome of the giant reed, Arundo donax.</title>
        <authorList>
            <person name="Barrero R.A."/>
            <person name="Guerrero F.D."/>
            <person name="Moolhuijzen P."/>
            <person name="Goolsby J.A."/>
            <person name="Tidwell J."/>
            <person name="Bellgard S.E."/>
            <person name="Bellgard M.I."/>
        </authorList>
    </citation>
    <scope>NUCLEOTIDE SEQUENCE</scope>
    <source>
        <tissue evidence="2">Shoot tissue taken approximately 20 cm above the soil surface</tissue>
    </source>
</reference>